<name>A0ABX1VQX0_9FIRM</name>
<gene>
    <name evidence="1" type="ORF">G9470_02540</name>
</gene>
<evidence type="ECO:0008006" key="3">
    <source>
        <dbReference type="Google" id="ProtNLM"/>
    </source>
</evidence>
<protein>
    <recommendedName>
        <fullName evidence="3">Lysozyme</fullName>
    </recommendedName>
</protein>
<dbReference type="EMBL" id="JAAOXG010000002">
    <property type="protein sequence ID" value="NNJ28681.1"/>
    <property type="molecule type" value="Genomic_DNA"/>
</dbReference>
<dbReference type="RefSeq" id="WP_170820030.1">
    <property type="nucleotide sequence ID" value="NZ_JAAOXG010000002.1"/>
</dbReference>
<organism evidence="1 2">
    <name type="scientific">Lacrimispora defluvii</name>
    <dbReference type="NCBI Taxonomy" id="2719233"/>
    <lineage>
        <taxon>Bacteria</taxon>
        <taxon>Bacillati</taxon>
        <taxon>Bacillota</taxon>
        <taxon>Clostridia</taxon>
        <taxon>Lachnospirales</taxon>
        <taxon>Lachnospiraceae</taxon>
        <taxon>Lacrimispora</taxon>
    </lineage>
</organism>
<sequence length="100" mass="11122">MTIDLKNITVAFDYADGEVADIKRCLETLYQTPEGTCPLDREFGLNTDFVGMPIDVAKNLFAVEIQDKTDRYEPRAMIKTINFTATSDGLLKAEVVITNG</sequence>
<keyword evidence="2" id="KW-1185">Reference proteome</keyword>
<reference evidence="1 2" key="1">
    <citation type="submission" date="2020-03" db="EMBL/GenBank/DDBJ databases">
        <title>Genome Sequence of industrial isolate, B5A.</title>
        <authorList>
            <person name="Sharma S."/>
            <person name="Patil P.B."/>
            <person name="Korpole S."/>
        </authorList>
    </citation>
    <scope>NUCLEOTIDE SEQUENCE [LARGE SCALE GENOMIC DNA]</scope>
    <source>
        <strain evidence="1 2">PI-S10-B5A</strain>
    </source>
</reference>
<dbReference type="Proteomes" id="UP000539052">
    <property type="component" value="Unassembled WGS sequence"/>
</dbReference>
<evidence type="ECO:0000313" key="1">
    <source>
        <dbReference type="EMBL" id="NNJ28681.1"/>
    </source>
</evidence>
<accession>A0ABX1VQX0</accession>
<evidence type="ECO:0000313" key="2">
    <source>
        <dbReference type="Proteomes" id="UP000539052"/>
    </source>
</evidence>
<dbReference type="SUPFAM" id="SSF160719">
    <property type="entry name" value="gpW/gp25-like"/>
    <property type="match status" value="1"/>
</dbReference>
<dbReference type="Gene3D" id="3.10.450.40">
    <property type="match status" value="1"/>
</dbReference>
<proteinExistence type="predicted"/>
<comment type="caution">
    <text evidence="1">The sequence shown here is derived from an EMBL/GenBank/DDBJ whole genome shotgun (WGS) entry which is preliminary data.</text>
</comment>